<name>A0ABS5ZSL2_9PROT</name>
<proteinExistence type="predicted"/>
<accession>A0ABS5ZSL2</accession>
<keyword evidence="4" id="KW-1185">Reference proteome</keyword>
<dbReference type="Pfam" id="PF13767">
    <property type="entry name" value="DUF4168"/>
    <property type="match status" value="1"/>
</dbReference>
<comment type="caution">
    <text evidence="3">The sequence shown here is derived from an EMBL/GenBank/DDBJ whole genome shotgun (WGS) entry which is preliminary data.</text>
</comment>
<dbReference type="RefSeq" id="WP_215864557.1">
    <property type="nucleotide sequence ID" value="NZ_JABELD010000118.1"/>
</dbReference>
<dbReference type="Proteomes" id="UP001197028">
    <property type="component" value="Unassembled WGS sequence"/>
</dbReference>
<feature type="region of interest" description="Disordered" evidence="1">
    <location>
        <begin position="1"/>
        <end position="51"/>
    </location>
</feature>
<dbReference type="InterPro" id="IPR025433">
    <property type="entry name" value="DUF4168"/>
</dbReference>
<protein>
    <submittedName>
        <fullName evidence="3">DUF4168 domain-containing protein</fullName>
    </submittedName>
</protein>
<reference evidence="3 4" key="1">
    <citation type="journal article" date="2021" name="ISME J.">
        <title>Genomic evolution of the class Acidithiobacillia: deep-branching Proteobacteria living in extreme acidic conditions.</title>
        <authorList>
            <person name="Moya-Beltran A."/>
            <person name="Beard S."/>
            <person name="Rojas-Villalobos C."/>
            <person name="Issotta F."/>
            <person name="Gallardo Y."/>
            <person name="Ulloa R."/>
            <person name="Giaveno A."/>
            <person name="Degli Esposti M."/>
            <person name="Johnson D.B."/>
            <person name="Quatrini R."/>
        </authorList>
    </citation>
    <scope>NUCLEOTIDE SEQUENCE [LARGE SCALE GENOMIC DNA]</scope>
    <source>
        <strain evidence="3 4">ATCC 19703</strain>
    </source>
</reference>
<dbReference type="EMBL" id="JABELD010000118">
    <property type="protein sequence ID" value="MBU2739671.1"/>
    <property type="molecule type" value="Genomic_DNA"/>
</dbReference>
<evidence type="ECO:0000313" key="3">
    <source>
        <dbReference type="EMBL" id="MBU2739671.1"/>
    </source>
</evidence>
<evidence type="ECO:0000256" key="1">
    <source>
        <dbReference type="SAM" id="MobiDB-lite"/>
    </source>
</evidence>
<gene>
    <name evidence="3" type="ORF">HJG40_12970</name>
</gene>
<organism evidence="3 4">
    <name type="scientific">Acidithiobacillus concretivorus</name>
    <dbReference type="NCBI Taxonomy" id="3063952"/>
    <lineage>
        <taxon>Bacteria</taxon>
        <taxon>Pseudomonadati</taxon>
        <taxon>Pseudomonadota</taxon>
        <taxon>Acidithiobacillia</taxon>
        <taxon>Acidithiobacillales</taxon>
        <taxon>Acidithiobacillaceae</taxon>
        <taxon>Acidithiobacillus</taxon>
    </lineage>
</organism>
<evidence type="ECO:0000259" key="2">
    <source>
        <dbReference type="Pfam" id="PF13767"/>
    </source>
</evidence>
<evidence type="ECO:0000313" key="4">
    <source>
        <dbReference type="Proteomes" id="UP001197028"/>
    </source>
</evidence>
<feature type="domain" description="DUF4168" evidence="2">
    <location>
        <begin position="50"/>
        <end position="127"/>
    </location>
</feature>
<feature type="compositionally biased region" description="Polar residues" evidence="1">
    <location>
        <begin position="1"/>
        <end position="18"/>
    </location>
</feature>
<sequence length="135" mass="14069">MTTTQPQPSSPAMQNGASTPPMASGAPQAGVQSGSQPMMPSAPQAGPAVSNGEIMHFASALREIGPLSSKMRTEAMQKGVSKAKQQALEQTYAKDVHGILAKNDLSASTYEMLMRKAHSDPQFAQKVEAAIKSGA</sequence>